<dbReference type="InterPro" id="IPR025109">
    <property type="entry name" value="DUF4031"/>
</dbReference>
<dbReference type="Pfam" id="PF13223">
    <property type="entry name" value="DUF4031"/>
    <property type="match status" value="1"/>
</dbReference>
<dbReference type="InterPro" id="IPR020476">
    <property type="entry name" value="Nudix_hydrolase"/>
</dbReference>
<accession>N0E0K9</accession>
<dbReference type="HOGENOM" id="CLU_1089615_0_0_11"/>
<reference evidence="5" key="1">
    <citation type="submission" date="2012-05" db="EMBL/GenBank/DDBJ databases">
        <authorList>
            <person name="McIlroy S."/>
        </authorList>
    </citation>
    <scope>NUCLEOTIDE SEQUENCE</scope>
    <source>
        <strain evidence="5">Lp2</strain>
    </source>
</reference>
<proteinExistence type="predicted"/>
<evidence type="ECO:0000313" key="6">
    <source>
        <dbReference type="Proteomes" id="UP000013167"/>
    </source>
</evidence>
<dbReference type="PROSITE" id="PS51462">
    <property type="entry name" value="NUDIX"/>
    <property type="match status" value="1"/>
</dbReference>
<dbReference type="STRING" id="1193181.BN10_1400004"/>
<dbReference type="RefSeq" id="WP_010851942.1">
    <property type="nucleotide sequence ID" value="NZ_HF570956.1"/>
</dbReference>
<evidence type="ECO:0000256" key="1">
    <source>
        <dbReference type="ARBA" id="ARBA00001946"/>
    </source>
</evidence>
<dbReference type="EMBL" id="CAIZ01000047">
    <property type="protein sequence ID" value="CCH69276.1"/>
    <property type="molecule type" value="Genomic_DNA"/>
</dbReference>
<evidence type="ECO:0000256" key="3">
    <source>
        <dbReference type="ARBA" id="ARBA00022842"/>
    </source>
</evidence>
<sequence>MALLIDPPAWGAHGRLWSHLISDTSLAELHDFARALGIPRRAFEGDHYDIPEERYAAVLAAGAAPVPGRDLLAALSRSGLRFPKRKGDKGIERLIGLTLPSGTVADVDLVASPREMDERRVFAAMVFLSDAGGDLVAVHSVRRDQWGSPGGWREAGESVRENAIREVSEETGLSVTTDELSPCGYERWRHVSGPWPNRPGQDVLQTFRATVASVRPTLAPSLDDTDDRRWVTLREFETLCSAEFWWPLADRVLRG</sequence>
<evidence type="ECO:0000256" key="2">
    <source>
        <dbReference type="ARBA" id="ARBA00022801"/>
    </source>
</evidence>
<dbReference type="OrthoDB" id="9808993at2"/>
<dbReference type="InterPro" id="IPR015797">
    <property type="entry name" value="NUDIX_hydrolase-like_dom_sf"/>
</dbReference>
<gene>
    <name evidence="5" type="ORF">BN10_1400004</name>
</gene>
<dbReference type="Proteomes" id="UP000013167">
    <property type="component" value="Unassembled WGS sequence"/>
</dbReference>
<keyword evidence="6" id="KW-1185">Reference proteome</keyword>
<name>N0E0K9_9MICO</name>
<dbReference type="eggNOG" id="COG1051">
    <property type="taxonomic scope" value="Bacteria"/>
</dbReference>
<evidence type="ECO:0000259" key="4">
    <source>
        <dbReference type="PROSITE" id="PS51462"/>
    </source>
</evidence>
<comment type="cofactor">
    <cofactor evidence="1">
        <name>Mg(2+)</name>
        <dbReference type="ChEBI" id="CHEBI:18420"/>
    </cofactor>
</comment>
<protein>
    <recommendedName>
        <fullName evidence="4">Nudix hydrolase domain-containing protein</fullName>
    </recommendedName>
</protein>
<comment type="caution">
    <text evidence="5">The sequence shown here is derived from an EMBL/GenBank/DDBJ whole genome shotgun (WGS) entry which is preliminary data.</text>
</comment>
<dbReference type="SUPFAM" id="SSF55811">
    <property type="entry name" value="Nudix"/>
    <property type="match status" value="1"/>
</dbReference>
<feature type="domain" description="Nudix hydrolase" evidence="4">
    <location>
        <begin position="117"/>
        <end position="254"/>
    </location>
</feature>
<dbReference type="PANTHER" id="PTHR43046:SF12">
    <property type="entry name" value="GDP-MANNOSE MANNOSYL HYDROLASE"/>
    <property type="match status" value="1"/>
</dbReference>
<dbReference type="AlphaFoldDB" id="N0E0K9"/>
<reference evidence="5" key="2">
    <citation type="journal article" date="2013" name="ISME J.">
        <title>A metabolic model for members of the genus Tetrasphaera involved in enhanced biological phosphorus removal.</title>
        <authorList>
            <person name="Kristiansen R."/>
            <person name="Nguyen H.T.T."/>
            <person name="Saunders A.M."/>
            <person name="Nielsen J.L."/>
            <person name="Wimmer R."/>
            <person name="Le V.Q."/>
            <person name="McIlroy S.J."/>
            <person name="Petrovski S."/>
            <person name="Seviour R.J."/>
            <person name="Calteau A."/>
            <person name="Nielsen K.L."/>
            <person name="Nielsen P.H."/>
        </authorList>
    </citation>
    <scope>NUCLEOTIDE SEQUENCE [LARGE SCALE GENOMIC DNA]</scope>
    <source>
        <strain evidence="5">Lp2</strain>
    </source>
</reference>
<dbReference type="InterPro" id="IPR000086">
    <property type="entry name" value="NUDIX_hydrolase_dom"/>
</dbReference>
<dbReference type="PANTHER" id="PTHR43046">
    <property type="entry name" value="GDP-MANNOSE MANNOSYL HYDROLASE"/>
    <property type="match status" value="1"/>
</dbReference>
<dbReference type="Pfam" id="PF00293">
    <property type="entry name" value="NUDIX"/>
    <property type="match status" value="1"/>
</dbReference>
<evidence type="ECO:0000313" key="5">
    <source>
        <dbReference type="EMBL" id="CCH69276.1"/>
    </source>
</evidence>
<keyword evidence="2" id="KW-0378">Hydrolase</keyword>
<dbReference type="Gene3D" id="3.90.79.10">
    <property type="entry name" value="Nucleoside Triphosphate Pyrophosphohydrolase"/>
    <property type="match status" value="1"/>
</dbReference>
<organism evidence="5 6">
    <name type="scientific">Phycicoccus elongatus Lp2</name>
    <dbReference type="NCBI Taxonomy" id="1193181"/>
    <lineage>
        <taxon>Bacteria</taxon>
        <taxon>Bacillati</taxon>
        <taxon>Actinomycetota</taxon>
        <taxon>Actinomycetes</taxon>
        <taxon>Micrococcales</taxon>
        <taxon>Intrasporangiaceae</taxon>
        <taxon>Phycicoccus</taxon>
    </lineage>
</organism>
<dbReference type="PRINTS" id="PR00502">
    <property type="entry name" value="NUDIXFAMILY"/>
</dbReference>
<keyword evidence="3" id="KW-0460">Magnesium</keyword>
<dbReference type="GO" id="GO:0016787">
    <property type="term" value="F:hydrolase activity"/>
    <property type="evidence" value="ECO:0007669"/>
    <property type="project" value="UniProtKB-KW"/>
</dbReference>
<dbReference type="CDD" id="cd02883">
    <property type="entry name" value="NUDIX_Hydrolase"/>
    <property type="match status" value="1"/>
</dbReference>